<dbReference type="InterPro" id="IPR009614">
    <property type="entry name" value="YoeB_toxin"/>
</dbReference>
<keyword evidence="9" id="KW-1185">Reference proteome</keyword>
<protein>
    <recommendedName>
        <fullName evidence="7">Endoribonuclease YoeB</fullName>
    </recommendedName>
    <alternativeName>
        <fullName evidence="6">Putative mRNA interferase YoeB</fullName>
    </alternativeName>
</protein>
<evidence type="ECO:0000313" key="8">
    <source>
        <dbReference type="EMBL" id="MDV6233667.1"/>
    </source>
</evidence>
<name>A0ABU4B588_9NOCA</name>
<evidence type="ECO:0000256" key="4">
    <source>
        <dbReference type="ARBA" id="ARBA00022759"/>
    </source>
</evidence>
<keyword evidence="3" id="KW-0540">Nuclease</keyword>
<dbReference type="InterPro" id="IPR035093">
    <property type="entry name" value="RelE/ParE_toxin_dom_sf"/>
</dbReference>
<evidence type="ECO:0000256" key="2">
    <source>
        <dbReference type="ARBA" id="ARBA00022649"/>
    </source>
</evidence>
<sequence length="88" mass="10171">MTEVRFTEEGWDSYTSWTVVDKKMVARINKLIDATLRDPYAGIGKPEPLKYALAGAWSRRIDTEHRLVYLPPSDDNPDLVIVSARYHY</sequence>
<gene>
    <name evidence="8" type="ORF">R3P95_24225</name>
</gene>
<keyword evidence="4" id="KW-0255">Endonuclease</keyword>
<evidence type="ECO:0000256" key="1">
    <source>
        <dbReference type="ARBA" id="ARBA00008172"/>
    </source>
</evidence>
<keyword evidence="2" id="KW-1277">Toxin-antitoxin system</keyword>
<evidence type="ECO:0000256" key="5">
    <source>
        <dbReference type="ARBA" id="ARBA00022801"/>
    </source>
</evidence>
<dbReference type="Pfam" id="PF06769">
    <property type="entry name" value="YoeB_toxin"/>
    <property type="match status" value="1"/>
</dbReference>
<keyword evidence="5" id="KW-0378">Hydrolase</keyword>
<dbReference type="SUPFAM" id="SSF143011">
    <property type="entry name" value="RelE-like"/>
    <property type="match status" value="1"/>
</dbReference>
<proteinExistence type="inferred from homology"/>
<accession>A0ABU4B588</accession>
<dbReference type="PANTHER" id="PTHR38039:SF1">
    <property type="entry name" value="TOXIN YOEB"/>
    <property type="match status" value="1"/>
</dbReference>
<comment type="caution">
    <text evidence="8">The sequence shown here is derived from an EMBL/GenBank/DDBJ whole genome shotgun (WGS) entry which is preliminary data.</text>
</comment>
<evidence type="ECO:0000256" key="7">
    <source>
        <dbReference type="ARBA" id="ARBA00050056"/>
    </source>
</evidence>
<dbReference type="PANTHER" id="PTHR38039">
    <property type="entry name" value="TOXIN YOEB"/>
    <property type="match status" value="1"/>
</dbReference>
<dbReference type="NCBIfam" id="TIGR02116">
    <property type="entry name" value="toxin_Txe_YoeB"/>
    <property type="match status" value="1"/>
</dbReference>
<dbReference type="Proteomes" id="UP001185899">
    <property type="component" value="Unassembled WGS sequence"/>
</dbReference>
<evidence type="ECO:0000256" key="3">
    <source>
        <dbReference type="ARBA" id="ARBA00022722"/>
    </source>
</evidence>
<dbReference type="RefSeq" id="WP_317549722.1">
    <property type="nucleotide sequence ID" value="NZ_JAWLKE010000012.1"/>
</dbReference>
<dbReference type="Gene3D" id="3.30.2310.20">
    <property type="entry name" value="RelE-like"/>
    <property type="match status" value="1"/>
</dbReference>
<evidence type="ECO:0000256" key="6">
    <source>
        <dbReference type="ARBA" id="ARBA00030388"/>
    </source>
</evidence>
<reference evidence="8 9" key="1">
    <citation type="submission" date="2023-10" db="EMBL/GenBank/DDBJ databases">
        <title>Development of a sustainable strategy for remediation of hydrocarbon-contaminated territories based on the waste exchange concept.</title>
        <authorList>
            <person name="Krivoruchko A."/>
        </authorList>
    </citation>
    <scope>NUCLEOTIDE SEQUENCE [LARGE SCALE GENOMIC DNA]</scope>
    <source>
        <strain evidence="8 9">IEGM 1322</strain>
    </source>
</reference>
<comment type="similarity">
    <text evidence="1">Belongs to the YoeB family.</text>
</comment>
<evidence type="ECO:0000313" key="9">
    <source>
        <dbReference type="Proteomes" id="UP001185899"/>
    </source>
</evidence>
<organism evidence="8 9">
    <name type="scientific">Rhodococcus cercidiphylli</name>
    <dbReference type="NCBI Taxonomy" id="489916"/>
    <lineage>
        <taxon>Bacteria</taxon>
        <taxon>Bacillati</taxon>
        <taxon>Actinomycetota</taxon>
        <taxon>Actinomycetes</taxon>
        <taxon>Mycobacteriales</taxon>
        <taxon>Nocardiaceae</taxon>
        <taxon>Rhodococcus</taxon>
    </lineage>
</organism>
<dbReference type="EMBL" id="JAWLKE010000012">
    <property type="protein sequence ID" value="MDV6233667.1"/>
    <property type="molecule type" value="Genomic_DNA"/>
</dbReference>